<evidence type="ECO:0000256" key="8">
    <source>
        <dbReference type="SAM" id="MobiDB-lite"/>
    </source>
</evidence>
<dbReference type="CDD" id="cd06530">
    <property type="entry name" value="S26_SPase_I"/>
    <property type="match status" value="1"/>
</dbReference>
<dbReference type="PROSITE" id="PS00761">
    <property type="entry name" value="SPASE_I_3"/>
    <property type="match status" value="1"/>
</dbReference>
<organism evidence="10 11">
    <name type="scientific">Stackebrandtia albiflava</name>
    <dbReference type="NCBI Taxonomy" id="406432"/>
    <lineage>
        <taxon>Bacteria</taxon>
        <taxon>Bacillati</taxon>
        <taxon>Actinomycetota</taxon>
        <taxon>Actinomycetes</taxon>
        <taxon>Glycomycetales</taxon>
        <taxon>Glycomycetaceae</taxon>
        <taxon>Stackebrandtia</taxon>
    </lineage>
</organism>
<dbReference type="EC" id="3.4.21.89" evidence="4 7"/>
<dbReference type="SUPFAM" id="SSF51306">
    <property type="entry name" value="LexA/Signal peptidase"/>
    <property type="match status" value="1"/>
</dbReference>
<gene>
    <name evidence="10" type="ORF">LX16_0540</name>
</gene>
<dbReference type="GO" id="GO:0005886">
    <property type="term" value="C:plasma membrane"/>
    <property type="evidence" value="ECO:0007669"/>
    <property type="project" value="UniProtKB-SubCell"/>
</dbReference>
<keyword evidence="5 7" id="KW-0378">Hydrolase</keyword>
<evidence type="ECO:0000256" key="5">
    <source>
        <dbReference type="ARBA" id="ARBA00022801"/>
    </source>
</evidence>
<dbReference type="InterPro" id="IPR036286">
    <property type="entry name" value="LexA/Signal_pep-like_sf"/>
</dbReference>
<dbReference type="InterPro" id="IPR019757">
    <property type="entry name" value="Pept_S26A_signal_pept_1_Lys-AS"/>
</dbReference>
<keyword evidence="7" id="KW-0812">Transmembrane</keyword>
<dbReference type="PANTHER" id="PTHR43390">
    <property type="entry name" value="SIGNAL PEPTIDASE I"/>
    <property type="match status" value="1"/>
</dbReference>
<comment type="catalytic activity">
    <reaction evidence="1 7">
        <text>Cleavage of hydrophobic, N-terminal signal or leader sequences from secreted and periplasmic proteins.</text>
        <dbReference type="EC" id="3.4.21.89"/>
    </reaction>
</comment>
<feature type="compositionally biased region" description="Basic and acidic residues" evidence="8">
    <location>
        <begin position="1"/>
        <end position="15"/>
    </location>
</feature>
<dbReference type="GO" id="GO:0009003">
    <property type="term" value="F:signal peptidase activity"/>
    <property type="evidence" value="ECO:0007669"/>
    <property type="project" value="UniProtKB-EC"/>
</dbReference>
<feature type="region of interest" description="Disordered" evidence="8">
    <location>
        <begin position="1"/>
        <end position="27"/>
    </location>
</feature>
<evidence type="ECO:0000256" key="1">
    <source>
        <dbReference type="ARBA" id="ARBA00000677"/>
    </source>
</evidence>
<accession>A0A562VAH1</accession>
<protein>
    <recommendedName>
        <fullName evidence="4 7">Signal peptidase I</fullName>
        <ecNumber evidence="4 7">3.4.21.89</ecNumber>
    </recommendedName>
</protein>
<feature type="transmembrane region" description="Helical" evidence="7">
    <location>
        <begin position="35"/>
        <end position="58"/>
    </location>
</feature>
<dbReference type="EMBL" id="VLLL01000005">
    <property type="protein sequence ID" value="TWJ14848.1"/>
    <property type="molecule type" value="Genomic_DNA"/>
</dbReference>
<dbReference type="Pfam" id="PF10502">
    <property type="entry name" value="Peptidase_S26"/>
    <property type="match status" value="1"/>
</dbReference>
<dbReference type="InterPro" id="IPR000223">
    <property type="entry name" value="Pept_S26A_signal_pept_1"/>
</dbReference>
<evidence type="ECO:0000256" key="3">
    <source>
        <dbReference type="ARBA" id="ARBA00009370"/>
    </source>
</evidence>
<name>A0A562VAH1_9ACTN</name>
<dbReference type="GO" id="GO:0006465">
    <property type="term" value="P:signal peptide processing"/>
    <property type="evidence" value="ECO:0007669"/>
    <property type="project" value="InterPro"/>
</dbReference>
<evidence type="ECO:0000256" key="2">
    <source>
        <dbReference type="ARBA" id="ARBA00004401"/>
    </source>
</evidence>
<evidence type="ECO:0000256" key="4">
    <source>
        <dbReference type="ARBA" id="ARBA00013208"/>
    </source>
</evidence>
<evidence type="ECO:0000259" key="9">
    <source>
        <dbReference type="Pfam" id="PF10502"/>
    </source>
</evidence>
<dbReference type="AlphaFoldDB" id="A0A562VAH1"/>
<dbReference type="OrthoDB" id="9815782at2"/>
<comment type="subcellular location">
    <subcellularLocation>
        <location evidence="2">Cell membrane</location>
        <topology evidence="2">Single-pass type II membrane protein</topology>
    </subcellularLocation>
    <subcellularLocation>
        <location evidence="7">Membrane</location>
        <topology evidence="7">Single-pass type II membrane protein</topology>
    </subcellularLocation>
</comment>
<dbReference type="InterPro" id="IPR019533">
    <property type="entry name" value="Peptidase_S26"/>
</dbReference>
<evidence type="ECO:0000313" key="11">
    <source>
        <dbReference type="Proteomes" id="UP000321617"/>
    </source>
</evidence>
<feature type="active site" evidence="6">
    <location>
        <position position="63"/>
    </location>
</feature>
<comment type="caution">
    <text evidence="10">The sequence shown here is derived from an EMBL/GenBank/DDBJ whole genome shotgun (WGS) entry which is preliminary data.</text>
</comment>
<evidence type="ECO:0000313" key="10">
    <source>
        <dbReference type="EMBL" id="TWJ14848.1"/>
    </source>
</evidence>
<dbReference type="PANTHER" id="PTHR43390:SF1">
    <property type="entry name" value="CHLOROPLAST PROCESSING PEPTIDASE"/>
    <property type="match status" value="1"/>
</dbReference>
<comment type="similarity">
    <text evidence="3 7">Belongs to the peptidase S26 family.</text>
</comment>
<reference evidence="10 11" key="1">
    <citation type="journal article" date="2013" name="Stand. Genomic Sci.">
        <title>Genomic Encyclopedia of Type Strains, Phase I: The one thousand microbial genomes (KMG-I) project.</title>
        <authorList>
            <person name="Kyrpides N.C."/>
            <person name="Woyke T."/>
            <person name="Eisen J.A."/>
            <person name="Garrity G."/>
            <person name="Lilburn T.G."/>
            <person name="Beck B.J."/>
            <person name="Whitman W.B."/>
            <person name="Hugenholtz P."/>
            <person name="Klenk H.P."/>
        </authorList>
    </citation>
    <scope>NUCLEOTIDE SEQUENCE [LARGE SCALE GENOMIC DNA]</scope>
    <source>
        <strain evidence="10 11">DSM 45044</strain>
    </source>
</reference>
<proteinExistence type="inferred from homology"/>
<dbReference type="Gene3D" id="2.10.109.10">
    <property type="entry name" value="Umud Fragment, subunit A"/>
    <property type="match status" value="1"/>
</dbReference>
<keyword evidence="11" id="KW-1185">Reference proteome</keyword>
<dbReference type="PROSITE" id="PS00760">
    <property type="entry name" value="SPASE_I_2"/>
    <property type="match status" value="1"/>
</dbReference>
<feature type="active site" evidence="6">
    <location>
        <position position="111"/>
    </location>
</feature>
<dbReference type="PRINTS" id="PR00727">
    <property type="entry name" value="LEADERPTASE"/>
</dbReference>
<dbReference type="GO" id="GO:0004252">
    <property type="term" value="F:serine-type endopeptidase activity"/>
    <property type="evidence" value="ECO:0007669"/>
    <property type="project" value="InterPro"/>
</dbReference>
<evidence type="ECO:0000256" key="6">
    <source>
        <dbReference type="PIRSR" id="PIRSR600223-1"/>
    </source>
</evidence>
<keyword evidence="7" id="KW-0472">Membrane</keyword>
<dbReference type="InterPro" id="IPR019758">
    <property type="entry name" value="Pept_S26A_signal_pept_1_CS"/>
</dbReference>
<keyword evidence="7" id="KW-1133">Transmembrane helix</keyword>
<sequence length="235" mass="26345">MTVIDDEAKAARPADETDTTDDEGKKKKGSFWKELPILLVIAVVVALVVRSFVVQSFWIPSGSMENTLQLDDYVLANKLEYTFGEPERGEVVVFQAPMEWRSDPAEEDFIKRVIAVGGDTVSYSAEDRVITVNGYPLDETEYLYTDPYTGVQQSPSKDDEEFTVTVPEGRLWVMGDHRWASGDSRERYVRSGGDVMAATIPVENAIGRAFVLIWPLDRWDWLGIPDTFDGVPDPA</sequence>
<dbReference type="Proteomes" id="UP000321617">
    <property type="component" value="Unassembled WGS sequence"/>
</dbReference>
<keyword evidence="7" id="KW-0645">Protease</keyword>
<evidence type="ECO:0000256" key="7">
    <source>
        <dbReference type="RuleBase" id="RU362042"/>
    </source>
</evidence>
<dbReference type="NCBIfam" id="TIGR02227">
    <property type="entry name" value="sigpep_I_bact"/>
    <property type="match status" value="1"/>
</dbReference>
<feature type="domain" description="Peptidase S26" evidence="9">
    <location>
        <begin position="34"/>
        <end position="214"/>
    </location>
</feature>